<dbReference type="Proteomes" id="UP000777438">
    <property type="component" value="Unassembled WGS sequence"/>
</dbReference>
<name>A0A9P8WA32_9HYPO</name>
<dbReference type="EMBL" id="JAGPYM010000006">
    <property type="protein sequence ID" value="KAH6893588.1"/>
    <property type="molecule type" value="Genomic_DNA"/>
</dbReference>
<organism evidence="2 3">
    <name type="scientific">Thelonectria olida</name>
    <dbReference type="NCBI Taxonomy" id="1576542"/>
    <lineage>
        <taxon>Eukaryota</taxon>
        <taxon>Fungi</taxon>
        <taxon>Dikarya</taxon>
        <taxon>Ascomycota</taxon>
        <taxon>Pezizomycotina</taxon>
        <taxon>Sordariomycetes</taxon>
        <taxon>Hypocreomycetidae</taxon>
        <taxon>Hypocreales</taxon>
        <taxon>Nectriaceae</taxon>
        <taxon>Thelonectria</taxon>
    </lineage>
</organism>
<sequence>MDSQTARVLLVLVWLSQKGNSAVVDFSAAEGSPLQAVPQTFPELLSNEAVAQVEHVESFWNPRRTPPPPIPLMMMDGWRLSASCEGEMREVPAVLTELGRSV</sequence>
<proteinExistence type="predicted"/>
<gene>
    <name evidence="2" type="ORF">B0T10DRAFT_457686</name>
</gene>
<reference evidence="2 3" key="1">
    <citation type="journal article" date="2021" name="Nat. Commun.">
        <title>Genetic determinants of endophytism in the Arabidopsis root mycobiome.</title>
        <authorList>
            <person name="Mesny F."/>
            <person name="Miyauchi S."/>
            <person name="Thiergart T."/>
            <person name="Pickel B."/>
            <person name="Atanasova L."/>
            <person name="Karlsson M."/>
            <person name="Huettel B."/>
            <person name="Barry K.W."/>
            <person name="Haridas S."/>
            <person name="Chen C."/>
            <person name="Bauer D."/>
            <person name="Andreopoulos W."/>
            <person name="Pangilinan J."/>
            <person name="LaButti K."/>
            <person name="Riley R."/>
            <person name="Lipzen A."/>
            <person name="Clum A."/>
            <person name="Drula E."/>
            <person name="Henrissat B."/>
            <person name="Kohler A."/>
            <person name="Grigoriev I.V."/>
            <person name="Martin F.M."/>
            <person name="Hacquard S."/>
        </authorList>
    </citation>
    <scope>NUCLEOTIDE SEQUENCE [LARGE SCALE GENOMIC DNA]</scope>
    <source>
        <strain evidence="2 3">MPI-CAGE-CH-0241</strain>
    </source>
</reference>
<evidence type="ECO:0000313" key="3">
    <source>
        <dbReference type="Proteomes" id="UP000777438"/>
    </source>
</evidence>
<accession>A0A9P8WA32</accession>
<protein>
    <submittedName>
        <fullName evidence="2">Uncharacterized protein</fullName>
    </submittedName>
</protein>
<keyword evidence="1" id="KW-0732">Signal</keyword>
<dbReference type="AlphaFoldDB" id="A0A9P8WA32"/>
<feature type="chain" id="PRO_5040194277" evidence="1">
    <location>
        <begin position="22"/>
        <end position="102"/>
    </location>
</feature>
<evidence type="ECO:0000313" key="2">
    <source>
        <dbReference type="EMBL" id="KAH6893588.1"/>
    </source>
</evidence>
<feature type="signal peptide" evidence="1">
    <location>
        <begin position="1"/>
        <end position="21"/>
    </location>
</feature>
<evidence type="ECO:0000256" key="1">
    <source>
        <dbReference type="SAM" id="SignalP"/>
    </source>
</evidence>
<comment type="caution">
    <text evidence="2">The sequence shown here is derived from an EMBL/GenBank/DDBJ whole genome shotgun (WGS) entry which is preliminary data.</text>
</comment>
<keyword evidence="3" id="KW-1185">Reference proteome</keyword>